<dbReference type="SUPFAM" id="SSF56925">
    <property type="entry name" value="OMPA-like"/>
    <property type="match status" value="1"/>
</dbReference>
<dbReference type="GO" id="GO:0009279">
    <property type="term" value="C:cell outer membrane"/>
    <property type="evidence" value="ECO:0007669"/>
    <property type="project" value="UniProtKB-SubCell"/>
</dbReference>
<keyword evidence="2 6" id="KW-0732">Signal</keyword>
<accession>A0A833JBB9</accession>
<feature type="chain" id="PRO_5032849038" evidence="6">
    <location>
        <begin position="33"/>
        <end position="254"/>
    </location>
</feature>
<gene>
    <name evidence="8" type="ORF">F8B43_0619</name>
</gene>
<dbReference type="InterPro" id="IPR051692">
    <property type="entry name" value="OMP-like"/>
</dbReference>
<keyword evidence="3" id="KW-0472">Membrane</keyword>
<dbReference type="AlphaFoldDB" id="A0A833JBB9"/>
<evidence type="ECO:0000313" key="9">
    <source>
        <dbReference type="Proteomes" id="UP000469949"/>
    </source>
</evidence>
<comment type="caution">
    <text evidence="8">The sequence shown here is derived from an EMBL/GenBank/DDBJ whole genome shotgun (WGS) entry which is preliminary data.</text>
</comment>
<dbReference type="InterPro" id="IPR011250">
    <property type="entry name" value="OMP/PagP_B-barrel"/>
</dbReference>
<name>A0A833JBB9_9HYPH</name>
<evidence type="ECO:0000256" key="1">
    <source>
        <dbReference type="ARBA" id="ARBA00004442"/>
    </source>
</evidence>
<sequence>MTRRPMPPTQSGLFPGLFAGFLGCLLAGSACAADLPRRAAPPPPPLPPAFTWTGFYIGANAGYGFRGGSSRYSDATYGTVTESGGKGGFVGGGQIGYNYQLTPGSGWVLGAEADLQVTGFGRRGDGTVGSTPYYGVAPSLDWFGTVRGRVGYTFDRWLVYGTGGFAYGGGSRSPYASAYPYTLPDTTRLGYAGGAGIEYALTEHVSVKVEGLYVDLGKQGTGTTVYDATVPAYYGTGRSESGFGVVRGGLNYRF</sequence>
<protein>
    <submittedName>
        <fullName evidence="8">Outer membrane protein</fullName>
    </submittedName>
</protein>
<dbReference type="EMBL" id="WEKV01000004">
    <property type="protein sequence ID" value="KAB7787183.1"/>
    <property type="molecule type" value="Genomic_DNA"/>
</dbReference>
<evidence type="ECO:0000256" key="6">
    <source>
        <dbReference type="SAM" id="SignalP"/>
    </source>
</evidence>
<feature type="domain" description="Outer membrane protein beta-barrel" evidence="7">
    <location>
        <begin position="40"/>
        <end position="226"/>
    </location>
</feature>
<dbReference type="RefSeq" id="WP_246695874.1">
    <property type="nucleotide sequence ID" value="NZ_WEKV01000004.1"/>
</dbReference>
<evidence type="ECO:0000256" key="5">
    <source>
        <dbReference type="ARBA" id="ARBA00038306"/>
    </source>
</evidence>
<evidence type="ECO:0000256" key="2">
    <source>
        <dbReference type="ARBA" id="ARBA00022729"/>
    </source>
</evidence>
<evidence type="ECO:0000256" key="3">
    <source>
        <dbReference type="ARBA" id="ARBA00023136"/>
    </source>
</evidence>
<dbReference type="Pfam" id="PF13505">
    <property type="entry name" value="OMP_b-brl"/>
    <property type="match status" value="1"/>
</dbReference>
<keyword evidence="4" id="KW-0998">Cell outer membrane</keyword>
<dbReference type="PANTHER" id="PTHR34001:SF3">
    <property type="entry name" value="BLL7405 PROTEIN"/>
    <property type="match status" value="1"/>
</dbReference>
<evidence type="ECO:0000259" key="7">
    <source>
        <dbReference type="Pfam" id="PF13505"/>
    </source>
</evidence>
<dbReference type="PROSITE" id="PS51257">
    <property type="entry name" value="PROKAR_LIPOPROTEIN"/>
    <property type="match status" value="1"/>
</dbReference>
<evidence type="ECO:0000256" key="4">
    <source>
        <dbReference type="ARBA" id="ARBA00023237"/>
    </source>
</evidence>
<organism evidence="8 9">
    <name type="scientific">Methylorubrum populi</name>
    <dbReference type="NCBI Taxonomy" id="223967"/>
    <lineage>
        <taxon>Bacteria</taxon>
        <taxon>Pseudomonadati</taxon>
        <taxon>Pseudomonadota</taxon>
        <taxon>Alphaproteobacteria</taxon>
        <taxon>Hyphomicrobiales</taxon>
        <taxon>Methylobacteriaceae</taxon>
        <taxon>Methylorubrum</taxon>
    </lineage>
</organism>
<dbReference type="Gene3D" id="2.40.160.20">
    <property type="match status" value="1"/>
</dbReference>
<dbReference type="PANTHER" id="PTHR34001">
    <property type="entry name" value="BLL7405 PROTEIN"/>
    <property type="match status" value="1"/>
</dbReference>
<proteinExistence type="inferred from homology"/>
<dbReference type="Proteomes" id="UP000469949">
    <property type="component" value="Unassembled WGS sequence"/>
</dbReference>
<comment type="subcellular location">
    <subcellularLocation>
        <location evidence="1">Cell outer membrane</location>
    </subcellularLocation>
</comment>
<reference evidence="8 9" key="1">
    <citation type="submission" date="2019-10" db="EMBL/GenBank/DDBJ databases">
        <title>Draft Genome Sequence of the Caffeine Degrading Methylotroph Methylorubrum populi PINKEL.</title>
        <authorList>
            <person name="Dawson S.C."/>
            <person name="Zhang X."/>
            <person name="Wright M.E."/>
            <person name="Sharma G."/>
            <person name="Langner J.T."/>
            <person name="Ditty J.L."/>
            <person name="Subuyuj G.A."/>
        </authorList>
    </citation>
    <scope>NUCLEOTIDE SEQUENCE [LARGE SCALE GENOMIC DNA]</scope>
    <source>
        <strain evidence="8 9">Pinkel</strain>
    </source>
</reference>
<evidence type="ECO:0000313" key="8">
    <source>
        <dbReference type="EMBL" id="KAB7787183.1"/>
    </source>
</evidence>
<dbReference type="InterPro" id="IPR027385">
    <property type="entry name" value="Beta-barrel_OMP"/>
</dbReference>
<feature type="signal peptide" evidence="6">
    <location>
        <begin position="1"/>
        <end position="32"/>
    </location>
</feature>
<comment type="similarity">
    <text evidence="5">Belongs to the Omp25/RopB family.</text>
</comment>